<evidence type="ECO:0000259" key="8">
    <source>
        <dbReference type="PROSITE" id="PS50067"/>
    </source>
</evidence>
<dbReference type="InterPro" id="IPR001752">
    <property type="entry name" value="Kinesin_motor_dom"/>
</dbReference>
<dbReference type="AlphaFoldDB" id="A0A6A5UTU2"/>
<dbReference type="GO" id="GO:0005875">
    <property type="term" value="C:microtubule associated complex"/>
    <property type="evidence" value="ECO:0007669"/>
    <property type="project" value="TreeGrafter"/>
</dbReference>
<dbReference type="OrthoDB" id="3176171at2759"/>
<dbReference type="PROSITE" id="PS50067">
    <property type="entry name" value="KINESIN_MOTOR_2"/>
    <property type="match status" value="1"/>
</dbReference>
<evidence type="ECO:0000313" key="9">
    <source>
        <dbReference type="EMBL" id="KAF1968401.1"/>
    </source>
</evidence>
<dbReference type="Pfam" id="PF00225">
    <property type="entry name" value="Kinesin"/>
    <property type="match status" value="1"/>
</dbReference>
<dbReference type="GO" id="GO:0008017">
    <property type="term" value="F:microtubule binding"/>
    <property type="evidence" value="ECO:0007669"/>
    <property type="project" value="InterPro"/>
</dbReference>
<name>A0A6A5UTU2_9PLEO</name>
<dbReference type="GO" id="GO:0007018">
    <property type="term" value="P:microtubule-based movement"/>
    <property type="evidence" value="ECO:0007669"/>
    <property type="project" value="InterPro"/>
</dbReference>
<keyword evidence="10" id="KW-1185">Reference proteome</keyword>
<keyword evidence="5" id="KW-0175">Coiled coil</keyword>
<dbReference type="InterPro" id="IPR036961">
    <property type="entry name" value="Kinesin_motor_dom_sf"/>
</dbReference>
<dbReference type="InterPro" id="IPR027417">
    <property type="entry name" value="P-loop_NTPase"/>
</dbReference>
<comment type="subcellular location">
    <subcellularLocation>
        <location evidence="1">Cytoplasm</location>
    </subcellularLocation>
</comment>
<dbReference type="GO" id="GO:0003777">
    <property type="term" value="F:microtubule motor activity"/>
    <property type="evidence" value="ECO:0007669"/>
    <property type="project" value="InterPro"/>
</dbReference>
<dbReference type="GO" id="GO:0016787">
    <property type="term" value="F:hydrolase activity"/>
    <property type="evidence" value="ECO:0007669"/>
    <property type="project" value="UniProtKB-KW"/>
</dbReference>
<evidence type="ECO:0000256" key="4">
    <source>
        <dbReference type="ARBA" id="ARBA00022840"/>
    </source>
</evidence>
<evidence type="ECO:0000256" key="5">
    <source>
        <dbReference type="ARBA" id="ARBA00023054"/>
    </source>
</evidence>
<evidence type="ECO:0000256" key="1">
    <source>
        <dbReference type="ARBA" id="ARBA00004496"/>
    </source>
</evidence>
<dbReference type="Proteomes" id="UP000800036">
    <property type="component" value="Unassembled WGS sequence"/>
</dbReference>
<dbReference type="PANTHER" id="PTHR47969">
    <property type="entry name" value="CHROMOSOME-ASSOCIATED KINESIN KIF4A-RELATED"/>
    <property type="match status" value="1"/>
</dbReference>
<reference evidence="9" key="1">
    <citation type="journal article" date="2020" name="Stud. Mycol.">
        <title>101 Dothideomycetes genomes: a test case for predicting lifestyles and emergence of pathogens.</title>
        <authorList>
            <person name="Haridas S."/>
            <person name="Albert R."/>
            <person name="Binder M."/>
            <person name="Bloem J."/>
            <person name="Labutti K."/>
            <person name="Salamov A."/>
            <person name="Andreopoulos B."/>
            <person name="Baker S."/>
            <person name="Barry K."/>
            <person name="Bills G."/>
            <person name="Bluhm B."/>
            <person name="Cannon C."/>
            <person name="Castanera R."/>
            <person name="Culley D."/>
            <person name="Daum C."/>
            <person name="Ezra D."/>
            <person name="Gonzalez J."/>
            <person name="Henrissat B."/>
            <person name="Kuo A."/>
            <person name="Liang C."/>
            <person name="Lipzen A."/>
            <person name="Lutzoni F."/>
            <person name="Magnuson J."/>
            <person name="Mondo S."/>
            <person name="Nolan M."/>
            <person name="Ohm R."/>
            <person name="Pangilinan J."/>
            <person name="Park H.-J."/>
            <person name="Ramirez L."/>
            <person name="Alfaro M."/>
            <person name="Sun H."/>
            <person name="Tritt A."/>
            <person name="Yoshinaga Y."/>
            <person name="Zwiers L.-H."/>
            <person name="Turgeon B."/>
            <person name="Goodwin S."/>
            <person name="Spatafora J."/>
            <person name="Crous P."/>
            <person name="Grigoriev I."/>
        </authorList>
    </citation>
    <scope>NUCLEOTIDE SEQUENCE</scope>
    <source>
        <strain evidence="9">CBS 107.79</strain>
    </source>
</reference>
<keyword evidence="4 6" id="KW-0067">ATP-binding</keyword>
<keyword evidence="2" id="KW-0963">Cytoplasm</keyword>
<dbReference type="GO" id="GO:0051231">
    <property type="term" value="P:spindle elongation"/>
    <property type="evidence" value="ECO:0007669"/>
    <property type="project" value="TreeGrafter"/>
</dbReference>
<feature type="binding site" evidence="6">
    <location>
        <begin position="135"/>
        <end position="142"/>
    </location>
    <ligand>
        <name>ATP</name>
        <dbReference type="ChEBI" id="CHEBI:30616"/>
    </ligand>
</feature>
<evidence type="ECO:0000256" key="7">
    <source>
        <dbReference type="SAM" id="MobiDB-lite"/>
    </source>
</evidence>
<dbReference type="SMART" id="SM00129">
    <property type="entry name" value="KISc"/>
    <property type="match status" value="1"/>
</dbReference>
<dbReference type="GO" id="GO:0005737">
    <property type="term" value="C:cytoplasm"/>
    <property type="evidence" value="ECO:0007669"/>
    <property type="project" value="UniProtKB-SubCell"/>
</dbReference>
<feature type="domain" description="Kinesin motor" evidence="8">
    <location>
        <begin position="48"/>
        <end position="252"/>
    </location>
</feature>
<evidence type="ECO:0000313" key="10">
    <source>
        <dbReference type="Proteomes" id="UP000800036"/>
    </source>
</evidence>
<dbReference type="PANTHER" id="PTHR47969:SF15">
    <property type="entry name" value="CHROMOSOME-ASSOCIATED KINESIN KIF4A-RELATED"/>
    <property type="match status" value="1"/>
</dbReference>
<keyword evidence="9" id="KW-0378">Hydrolase</keyword>
<dbReference type="SUPFAM" id="SSF52540">
    <property type="entry name" value="P-loop containing nucleoside triphosphate hydrolases"/>
    <property type="match status" value="1"/>
</dbReference>
<evidence type="ECO:0000256" key="3">
    <source>
        <dbReference type="ARBA" id="ARBA00022741"/>
    </source>
</evidence>
<evidence type="ECO:0000256" key="6">
    <source>
        <dbReference type="PROSITE-ProRule" id="PRU00283"/>
    </source>
</evidence>
<gene>
    <name evidence="9" type="ORF">BU23DRAFT_266752</name>
</gene>
<dbReference type="Gene3D" id="3.40.850.10">
    <property type="entry name" value="Kinesin motor domain"/>
    <property type="match status" value="1"/>
</dbReference>
<sequence length="252" mass="27202">MASPPGSPPGALQRPMSAMIRPNRSSSRMSMSSRQGGSRASDDDSKTAVKVAIRVRPPLKTGDPGYELVPQRFQASRVEVTSEQQIAVDAPNGRKLFVFDRVFGEDTDQEGVFDYVQESVTSFVEGYNVSILAYGQSGAGKSFTMGTTGPEDQAKHEIKGIIPRSAAVLFEQLEGLSRAAGSGIRAPSRFSGLASAQSMHSKPSANKNWQLKATYVEVSSPFPWPPRIFLLTPPDLQRATPRSSHPAGHSRP</sequence>
<dbReference type="GO" id="GO:0005524">
    <property type="term" value="F:ATP binding"/>
    <property type="evidence" value="ECO:0007669"/>
    <property type="project" value="UniProtKB-UniRule"/>
</dbReference>
<keyword evidence="3 6" id="KW-0547">Nucleotide-binding</keyword>
<feature type="compositionally biased region" description="Low complexity" evidence="7">
    <location>
        <begin position="24"/>
        <end position="39"/>
    </location>
</feature>
<keyword evidence="6" id="KW-0505">Motor protein</keyword>
<comment type="similarity">
    <text evidence="6">Belongs to the TRAFAC class myosin-kinesin ATPase superfamily. Kinesin family.</text>
</comment>
<feature type="region of interest" description="Disordered" evidence="7">
    <location>
        <begin position="1"/>
        <end position="48"/>
    </location>
</feature>
<proteinExistence type="inferred from homology"/>
<dbReference type="GO" id="GO:0007052">
    <property type="term" value="P:mitotic spindle organization"/>
    <property type="evidence" value="ECO:0007669"/>
    <property type="project" value="TreeGrafter"/>
</dbReference>
<accession>A0A6A5UTU2</accession>
<dbReference type="InterPro" id="IPR027640">
    <property type="entry name" value="Kinesin-like_fam"/>
</dbReference>
<feature type="region of interest" description="Disordered" evidence="7">
    <location>
        <begin position="233"/>
        <end position="252"/>
    </location>
</feature>
<evidence type="ECO:0000256" key="2">
    <source>
        <dbReference type="ARBA" id="ARBA00022490"/>
    </source>
</evidence>
<organism evidence="9 10">
    <name type="scientific">Bimuria novae-zelandiae CBS 107.79</name>
    <dbReference type="NCBI Taxonomy" id="1447943"/>
    <lineage>
        <taxon>Eukaryota</taxon>
        <taxon>Fungi</taxon>
        <taxon>Dikarya</taxon>
        <taxon>Ascomycota</taxon>
        <taxon>Pezizomycotina</taxon>
        <taxon>Dothideomycetes</taxon>
        <taxon>Pleosporomycetidae</taxon>
        <taxon>Pleosporales</taxon>
        <taxon>Massarineae</taxon>
        <taxon>Didymosphaeriaceae</taxon>
        <taxon>Bimuria</taxon>
    </lineage>
</organism>
<protein>
    <submittedName>
        <fullName evidence="9">P-loop containing nucleoside triphosphate hydrolase protein</fullName>
    </submittedName>
</protein>
<dbReference type="EMBL" id="ML976721">
    <property type="protein sequence ID" value="KAF1968401.1"/>
    <property type="molecule type" value="Genomic_DNA"/>
</dbReference>